<dbReference type="PANTHER" id="PTHR15615:SF36">
    <property type="entry name" value="PHO85 CYCLIN-5"/>
    <property type="match status" value="1"/>
</dbReference>
<dbReference type="Pfam" id="PF08613">
    <property type="entry name" value="Cyclin"/>
    <property type="match status" value="1"/>
</dbReference>
<name>A0ABR2WXC0_9FUNG</name>
<organism evidence="1 2">
    <name type="scientific">Basidiobolus ranarum</name>
    <dbReference type="NCBI Taxonomy" id="34480"/>
    <lineage>
        <taxon>Eukaryota</taxon>
        <taxon>Fungi</taxon>
        <taxon>Fungi incertae sedis</taxon>
        <taxon>Zoopagomycota</taxon>
        <taxon>Entomophthoromycotina</taxon>
        <taxon>Basidiobolomycetes</taxon>
        <taxon>Basidiobolales</taxon>
        <taxon>Basidiobolaceae</taxon>
        <taxon>Basidiobolus</taxon>
    </lineage>
</organism>
<comment type="caution">
    <text evidence="1">The sequence shown here is derived from an EMBL/GenBank/DDBJ whole genome shotgun (WGS) entry which is preliminary data.</text>
</comment>
<protein>
    <submittedName>
        <fullName evidence="1">PHO85 cyclin-5</fullName>
    </submittedName>
</protein>
<dbReference type="InterPro" id="IPR013922">
    <property type="entry name" value="Cyclin_PHO80-like"/>
</dbReference>
<proteinExistence type="predicted"/>
<evidence type="ECO:0000313" key="1">
    <source>
        <dbReference type="EMBL" id="KAK9766178.1"/>
    </source>
</evidence>
<dbReference type="Gene3D" id="1.10.472.10">
    <property type="entry name" value="Cyclin-like"/>
    <property type="match status" value="1"/>
</dbReference>
<accession>A0ABR2WXC0</accession>
<dbReference type="PANTHER" id="PTHR15615">
    <property type="match status" value="1"/>
</dbReference>
<dbReference type="EMBL" id="JASJQH010000181">
    <property type="protein sequence ID" value="KAK9766178.1"/>
    <property type="molecule type" value="Genomic_DNA"/>
</dbReference>
<keyword evidence="2" id="KW-1185">Reference proteome</keyword>
<sequence length="250" mass="28289">MNTSCNTKVSPDQTKLNGIVDTAVAIVDSIWPNHSSSKESQIISLRTFINVIIIRSKTSLPVLQTALLYLLRVKLAGRYKHAQKDTPDYSKCGRRMLLASIIVASKFIQDRNCKNAAWAKATNSSVSEVNSMEMAFLEMIDYRLFVSSKVFQQWTKLLSNFTCAQQIQCLLRVLSCKKRQLSSPPATIEPLKSRFAPYHTNRPSKNNFPPITNSWQEKPTNECNRFSINFLLSSDVTIPDANAISKLYFE</sequence>
<dbReference type="CDD" id="cd20557">
    <property type="entry name" value="CYCLIN_ScPCL1-like"/>
    <property type="match status" value="1"/>
</dbReference>
<reference evidence="1 2" key="1">
    <citation type="submission" date="2023-04" db="EMBL/GenBank/DDBJ databases">
        <title>Genome of Basidiobolus ranarum AG-B5.</title>
        <authorList>
            <person name="Stajich J.E."/>
            <person name="Carter-House D."/>
            <person name="Gryganskyi A."/>
        </authorList>
    </citation>
    <scope>NUCLEOTIDE SEQUENCE [LARGE SCALE GENOMIC DNA]</scope>
    <source>
        <strain evidence="1 2">AG-B5</strain>
    </source>
</reference>
<evidence type="ECO:0000313" key="2">
    <source>
        <dbReference type="Proteomes" id="UP001479436"/>
    </source>
</evidence>
<gene>
    <name evidence="1" type="primary">PCL5_8</name>
    <name evidence="1" type="ORF">K7432_004942</name>
</gene>
<dbReference type="Proteomes" id="UP001479436">
    <property type="component" value="Unassembled WGS sequence"/>
</dbReference>